<dbReference type="PROSITE" id="PS60003">
    <property type="entry name" value="PHOSPHOKETOLASE_2"/>
    <property type="match status" value="1"/>
</dbReference>
<evidence type="ECO:0000256" key="4">
    <source>
        <dbReference type="ARBA" id="ARBA00023239"/>
    </source>
</evidence>
<dbReference type="InterPro" id="IPR029061">
    <property type="entry name" value="THDP-binding"/>
</dbReference>
<comment type="cofactor">
    <cofactor evidence="1">
        <name>thiamine diphosphate</name>
        <dbReference type="ChEBI" id="CHEBI:58937"/>
    </cofactor>
</comment>
<dbReference type="Pfam" id="PF09363">
    <property type="entry name" value="XFP_C"/>
    <property type="match status" value="1"/>
</dbReference>
<dbReference type="GO" id="GO:0000287">
    <property type="term" value="F:magnesium ion binding"/>
    <property type="evidence" value="ECO:0007669"/>
    <property type="project" value="UniProtKB-ARBA"/>
</dbReference>
<dbReference type="InterPro" id="IPR005593">
    <property type="entry name" value="Xul5P/Fru6P_PKetolase"/>
</dbReference>
<dbReference type="GO" id="GO:0047905">
    <property type="term" value="F:fructose-6-phosphate phosphoketolase activity"/>
    <property type="evidence" value="ECO:0007669"/>
    <property type="project" value="UniProtKB-EC"/>
</dbReference>
<feature type="domain" description="Xylulose 5-phosphate/Fructose 6-phosphate phosphoketolase N-terminal" evidence="6">
    <location>
        <begin position="15"/>
        <end position="323"/>
    </location>
</feature>
<evidence type="ECO:0000259" key="6">
    <source>
        <dbReference type="Pfam" id="PF09364"/>
    </source>
</evidence>
<evidence type="ECO:0000259" key="5">
    <source>
        <dbReference type="Pfam" id="PF09363"/>
    </source>
</evidence>
<dbReference type="InterPro" id="IPR009014">
    <property type="entry name" value="Transketo_C/PFOR_II"/>
</dbReference>
<dbReference type="RefSeq" id="WP_221448942.1">
    <property type="nucleotide sequence ID" value="NZ_JACHJW010000001.1"/>
</dbReference>
<comment type="similarity">
    <text evidence="2">Belongs to the XFP family.</text>
</comment>
<evidence type="ECO:0000313" key="8">
    <source>
        <dbReference type="Proteomes" id="UP000578819"/>
    </source>
</evidence>
<dbReference type="AlphaFoldDB" id="A0A7W7SN02"/>
<reference evidence="7 8" key="1">
    <citation type="submission" date="2020-08" db="EMBL/GenBank/DDBJ databases">
        <title>Sequencing the genomes of 1000 actinobacteria strains.</title>
        <authorList>
            <person name="Klenk H.-P."/>
        </authorList>
    </citation>
    <scope>NUCLEOTIDE SEQUENCE [LARGE SCALE GENOMIC DNA]</scope>
    <source>
        <strain evidence="7 8">DSM 45886</strain>
    </source>
</reference>
<keyword evidence="3" id="KW-0786">Thiamine pyrophosphate</keyword>
<dbReference type="Pfam" id="PF09364">
    <property type="entry name" value="XFP_N"/>
    <property type="match status" value="1"/>
</dbReference>
<dbReference type="PANTHER" id="PTHR31273:SF0">
    <property type="entry name" value="PHOSPHOKETOLASE-RELATED"/>
    <property type="match status" value="1"/>
</dbReference>
<organism evidence="7 8">
    <name type="scientific">Micromonospora polyrhachis</name>
    <dbReference type="NCBI Taxonomy" id="1282883"/>
    <lineage>
        <taxon>Bacteria</taxon>
        <taxon>Bacillati</taxon>
        <taxon>Actinomycetota</taxon>
        <taxon>Actinomycetes</taxon>
        <taxon>Micromonosporales</taxon>
        <taxon>Micromonosporaceae</taxon>
        <taxon>Micromonospora</taxon>
    </lineage>
</organism>
<name>A0A7W7SN02_9ACTN</name>
<keyword evidence="4 7" id="KW-0456">Lyase</keyword>
<dbReference type="SUPFAM" id="SSF52922">
    <property type="entry name" value="TK C-terminal domain-like"/>
    <property type="match status" value="1"/>
</dbReference>
<dbReference type="EC" id="4.1.2.9" evidence="7"/>
<dbReference type="EMBL" id="JACHJW010000001">
    <property type="protein sequence ID" value="MBB4957760.1"/>
    <property type="molecule type" value="Genomic_DNA"/>
</dbReference>
<dbReference type="InterPro" id="IPR018970">
    <property type="entry name" value="Xul5P/Fru6P_PKetolase_N"/>
</dbReference>
<dbReference type="EC" id="4.1.2.22" evidence="7"/>
<gene>
    <name evidence="7" type="ORF">FHR38_001493</name>
</gene>
<evidence type="ECO:0000256" key="3">
    <source>
        <dbReference type="ARBA" id="ARBA00023052"/>
    </source>
</evidence>
<dbReference type="SUPFAM" id="SSF52518">
    <property type="entry name" value="Thiamin diphosphate-binding fold (THDP-binding)"/>
    <property type="match status" value="2"/>
</dbReference>
<proteinExistence type="inferred from homology"/>
<dbReference type="Pfam" id="PF03894">
    <property type="entry name" value="XFP"/>
    <property type="match status" value="1"/>
</dbReference>
<dbReference type="GO" id="GO:0005975">
    <property type="term" value="P:carbohydrate metabolic process"/>
    <property type="evidence" value="ECO:0007669"/>
    <property type="project" value="InterPro"/>
</dbReference>
<dbReference type="InterPro" id="IPR019789">
    <property type="entry name" value="Xul5P/Fru6P_PKetolase_ThDP_BS"/>
</dbReference>
<protein>
    <submittedName>
        <fullName evidence="7">Xylulose-5-phosphate/fructose-6-phosphate phosphoketolase</fullName>
        <ecNumber evidence="7">4.1.2.22</ecNumber>
        <ecNumber evidence="7">4.1.2.9</ecNumber>
    </submittedName>
</protein>
<dbReference type="InterPro" id="IPR018969">
    <property type="entry name" value="Xul5P/Fru6P_PKetolase_C"/>
</dbReference>
<evidence type="ECO:0000256" key="2">
    <source>
        <dbReference type="ARBA" id="ARBA00005623"/>
    </source>
</evidence>
<dbReference type="Gene3D" id="3.40.50.970">
    <property type="match status" value="2"/>
</dbReference>
<dbReference type="GO" id="GO:0050193">
    <property type="term" value="F:phosphoketolase activity"/>
    <property type="evidence" value="ECO:0007669"/>
    <property type="project" value="UniProtKB-EC"/>
</dbReference>
<comment type="caution">
    <text evidence="7">The sequence shown here is derived from an EMBL/GenBank/DDBJ whole genome shotgun (WGS) entry which is preliminary data.</text>
</comment>
<dbReference type="Gene3D" id="3.40.50.920">
    <property type="match status" value="1"/>
</dbReference>
<feature type="domain" description="Xylulose 5-phosphate/Fructose 6-phosphate phosphoketolase C-terminal" evidence="5">
    <location>
        <begin position="528"/>
        <end position="593"/>
    </location>
</feature>
<dbReference type="Proteomes" id="UP000578819">
    <property type="component" value="Unassembled WGS sequence"/>
</dbReference>
<keyword evidence="8" id="KW-1185">Reference proteome</keyword>
<sequence>MNDWWESEVSVDLAHRADALWRALTYLSVAQLHLRSNVLAVDCLDESDVKPRPAGHWGTVPGTAWVLAHAVLAAGCGIGLQIVPVLGAGHAGVVQRALAWMTGDIVKMDPRYGRDADGLAALAAAFPDGDALGSEVHPELPAGAYMGGWLGGAFAFAQGMALDSPNRVVVPIIGDGECETPATAASWLARRVLADTMVLPVVHLNGHRMGGPSLLGGMSDEEVSAYARGLGWEPVVVEVGTDGGLGEHAEFHRVLVAGVEATARRAHRVVFLRCVKGWSGPIGAHKTPLTEPAGDPCQLAALRAWLSSYRPSELFDADAQPVGALASALDAIDVGSALLDAPPMPPPVAATGRGFATEVTAVLRAHAATGDIKVFSPDELRSNRLGDLQGEAWAHEVLAEEVLLGWVAGWTATGHRGLIISYEAFAPLLLTGLIGQLKQRRLIKHSLPSINLLLTSYGWHNVYSHGDPSLITALLGTGDTAVHVFTPADSDRVAVALDDALRSMGRVNVIVAGKHTTATYPGETVDEERHCGLAVWRHLSDPGEPDLTLVCAGDLAAAVVTDAVVRIRSHSGCRIRVVNVHDLTALTDPDLHHYIGTHAAVLIVTLGHPAAIWGLLGGRLHRDVDVIGWAEPSFPMSQERLAAHAGFDVAGVTSAAEALLAKRKR</sequence>
<evidence type="ECO:0000313" key="7">
    <source>
        <dbReference type="EMBL" id="MBB4957760.1"/>
    </source>
</evidence>
<evidence type="ECO:0000256" key="1">
    <source>
        <dbReference type="ARBA" id="ARBA00001964"/>
    </source>
</evidence>
<dbReference type="PANTHER" id="PTHR31273">
    <property type="entry name" value="PHOSPHOKETOLASE-RELATED"/>
    <property type="match status" value="1"/>
</dbReference>
<accession>A0A7W7SN02</accession>